<feature type="region of interest" description="Disordered" evidence="1">
    <location>
        <begin position="31"/>
        <end position="68"/>
    </location>
</feature>
<dbReference type="Gene3D" id="3.50.50.60">
    <property type="entry name" value="FAD/NAD(P)-binding domain"/>
    <property type="match status" value="1"/>
</dbReference>
<evidence type="ECO:0000256" key="1">
    <source>
        <dbReference type="SAM" id="MobiDB-lite"/>
    </source>
</evidence>
<evidence type="ECO:0000313" key="2">
    <source>
        <dbReference type="EMBL" id="KAK1664417.1"/>
    </source>
</evidence>
<protein>
    <submittedName>
        <fullName evidence="2">Uncharacterized protein</fullName>
    </submittedName>
</protein>
<comment type="caution">
    <text evidence="2">The sequence shown here is derived from an EMBL/GenBank/DDBJ whole genome shotgun (WGS) entry which is preliminary data.</text>
</comment>
<accession>A0AAD8WJ17</accession>
<reference evidence="2" key="1">
    <citation type="submission" date="2023-07" db="EMBL/GenBank/DDBJ databases">
        <title>A chromosome-level genome assembly of Lolium multiflorum.</title>
        <authorList>
            <person name="Chen Y."/>
            <person name="Copetti D."/>
            <person name="Kolliker R."/>
            <person name="Studer B."/>
        </authorList>
    </citation>
    <scope>NUCLEOTIDE SEQUENCE</scope>
    <source>
        <strain evidence="2">02402/16</strain>
        <tissue evidence="2">Leaf</tissue>
    </source>
</reference>
<name>A0AAD8WJ17_LOLMU</name>
<gene>
    <name evidence="2" type="ORF">QYE76_052576</name>
</gene>
<organism evidence="2 3">
    <name type="scientific">Lolium multiflorum</name>
    <name type="common">Italian ryegrass</name>
    <name type="synonym">Lolium perenne subsp. multiflorum</name>
    <dbReference type="NCBI Taxonomy" id="4521"/>
    <lineage>
        <taxon>Eukaryota</taxon>
        <taxon>Viridiplantae</taxon>
        <taxon>Streptophyta</taxon>
        <taxon>Embryophyta</taxon>
        <taxon>Tracheophyta</taxon>
        <taxon>Spermatophyta</taxon>
        <taxon>Magnoliopsida</taxon>
        <taxon>Liliopsida</taxon>
        <taxon>Poales</taxon>
        <taxon>Poaceae</taxon>
        <taxon>BOP clade</taxon>
        <taxon>Pooideae</taxon>
        <taxon>Poodae</taxon>
        <taxon>Poeae</taxon>
        <taxon>Poeae Chloroplast Group 2 (Poeae type)</taxon>
        <taxon>Loliodinae</taxon>
        <taxon>Loliinae</taxon>
        <taxon>Lolium</taxon>
    </lineage>
</organism>
<dbReference type="InterPro" id="IPR036188">
    <property type="entry name" value="FAD/NAD-bd_sf"/>
</dbReference>
<dbReference type="Proteomes" id="UP001231189">
    <property type="component" value="Unassembled WGS sequence"/>
</dbReference>
<proteinExistence type="predicted"/>
<sequence length="120" mass="12812">MEEATAGPLRTRVCIIGSGPAAHTAAVYAALPSPPPPRDPRGSRLLRRVGGSAAEQADSVSRPSAQVGGRRRLVLLRLDGRLLRPREGVGAASCGDVLHPMDTRCMYYPLDRPKHSHSNP</sequence>
<dbReference type="AlphaFoldDB" id="A0AAD8WJ17"/>
<dbReference type="EMBL" id="JAUUTY010000003">
    <property type="protein sequence ID" value="KAK1664417.1"/>
    <property type="molecule type" value="Genomic_DNA"/>
</dbReference>
<keyword evidence="3" id="KW-1185">Reference proteome</keyword>
<evidence type="ECO:0000313" key="3">
    <source>
        <dbReference type="Proteomes" id="UP001231189"/>
    </source>
</evidence>